<feature type="compositionally biased region" description="Basic and acidic residues" evidence="1">
    <location>
        <begin position="146"/>
        <end position="166"/>
    </location>
</feature>
<keyword evidence="4" id="KW-1185">Reference proteome</keyword>
<accession>A0A2U1TC92</accession>
<feature type="compositionally biased region" description="Polar residues" evidence="1">
    <location>
        <begin position="200"/>
        <end position="220"/>
    </location>
</feature>
<evidence type="ECO:0000259" key="2">
    <source>
        <dbReference type="Pfam" id="PF05239"/>
    </source>
</evidence>
<proteinExistence type="predicted"/>
<dbReference type="InterPro" id="IPR014747">
    <property type="entry name" value="Bac_photo_RC_H_C"/>
</dbReference>
<feature type="region of interest" description="Disordered" evidence="1">
    <location>
        <begin position="102"/>
        <end position="275"/>
    </location>
</feature>
<dbReference type="Proteomes" id="UP000244962">
    <property type="component" value="Unassembled WGS sequence"/>
</dbReference>
<dbReference type="InterPro" id="IPR011033">
    <property type="entry name" value="PRC_barrel-like_sf"/>
</dbReference>
<name>A0A2U1TC92_9MICO</name>
<protein>
    <recommendedName>
        <fullName evidence="2">PRC-barrel domain-containing protein</fullName>
    </recommendedName>
</protein>
<dbReference type="Pfam" id="PF05239">
    <property type="entry name" value="PRC"/>
    <property type="match status" value="1"/>
</dbReference>
<evidence type="ECO:0000313" key="3">
    <source>
        <dbReference type="EMBL" id="PWC06509.1"/>
    </source>
</evidence>
<feature type="domain" description="PRC-barrel" evidence="2">
    <location>
        <begin position="10"/>
        <end position="58"/>
    </location>
</feature>
<dbReference type="AlphaFoldDB" id="A0A2U1TC92"/>
<dbReference type="GO" id="GO:0019684">
    <property type="term" value="P:photosynthesis, light reaction"/>
    <property type="evidence" value="ECO:0007669"/>
    <property type="project" value="InterPro"/>
</dbReference>
<dbReference type="EMBL" id="QEFB01000013">
    <property type="protein sequence ID" value="PWC06509.1"/>
    <property type="molecule type" value="Genomic_DNA"/>
</dbReference>
<dbReference type="SUPFAM" id="SSF50346">
    <property type="entry name" value="PRC-barrel domain"/>
    <property type="match status" value="1"/>
</dbReference>
<evidence type="ECO:0000313" key="4">
    <source>
        <dbReference type="Proteomes" id="UP000244962"/>
    </source>
</evidence>
<comment type="caution">
    <text evidence="3">The sequence shown here is derived from an EMBL/GenBank/DDBJ whole genome shotgun (WGS) entry which is preliminary data.</text>
</comment>
<gene>
    <name evidence="3" type="ORF">DF223_13075</name>
</gene>
<reference evidence="4" key="1">
    <citation type="submission" date="2018-04" db="EMBL/GenBank/DDBJ databases">
        <authorList>
            <person name="Liu S."/>
            <person name="Wang Z."/>
            <person name="Li J."/>
        </authorList>
    </citation>
    <scope>NUCLEOTIDE SEQUENCE [LARGE SCALE GENOMIC DNA]</scope>
    <source>
        <strain evidence="4">622</strain>
    </source>
</reference>
<feature type="compositionally biased region" description="Basic and acidic residues" evidence="1">
    <location>
        <begin position="114"/>
        <end position="136"/>
    </location>
</feature>
<dbReference type="GO" id="GO:0030077">
    <property type="term" value="C:plasma membrane light-harvesting complex"/>
    <property type="evidence" value="ECO:0007669"/>
    <property type="project" value="InterPro"/>
</dbReference>
<organism evidence="3 4">
    <name type="scientific">Mycetocola zhujimingii</name>
    <dbReference type="NCBI Taxonomy" id="2079792"/>
    <lineage>
        <taxon>Bacteria</taxon>
        <taxon>Bacillati</taxon>
        <taxon>Actinomycetota</taxon>
        <taxon>Actinomycetes</taxon>
        <taxon>Micrococcales</taxon>
        <taxon>Microbacteriaceae</taxon>
        <taxon>Mycetocola</taxon>
    </lineage>
</organism>
<dbReference type="Gene3D" id="3.90.50.10">
    <property type="entry name" value="Photosynthetic Reaction Center, subunit H, domain 2"/>
    <property type="match status" value="1"/>
</dbReference>
<sequence length="275" mass="29718">MLDSRDVGGIQGAPLFGADNEKIGNVAQVFVDPATGSPNWVTIKTGFLGRHESFVPLANATWDGEVLRTELDKETVLEAPRLNAEEGLSPHNEEALNRYFGLSDVDSDGGTARPPEEYPERTELMDQAAQRKREEEAAGQPTGSQHGDDHGVSHDSSHGTEHEPVREVAYVPVQDNAPVQEHERVQEHESVQEHEPVQNHPAQDSQPVPNQHQDPLQGTTPVRADVRADALNSGAGRDDTMSNNAADHAEGPGAAEGGDARRSGPRHAAQRDSSR</sequence>
<evidence type="ECO:0000256" key="1">
    <source>
        <dbReference type="SAM" id="MobiDB-lite"/>
    </source>
</evidence>
<dbReference type="RefSeq" id="WP_108963490.1">
    <property type="nucleotide sequence ID" value="NZ_QEFB01000013.1"/>
</dbReference>
<feature type="compositionally biased region" description="Basic and acidic residues" evidence="1">
    <location>
        <begin position="180"/>
        <end position="197"/>
    </location>
</feature>
<dbReference type="InterPro" id="IPR027275">
    <property type="entry name" value="PRC-brl_dom"/>
</dbReference>